<sequence length="29" mass="3447">MQWWGNYVDAARRQTLLGEEEPLRIVEGE</sequence>
<reference evidence="1" key="1">
    <citation type="submission" date="2019-01" db="EMBL/GenBank/DDBJ databases">
        <authorList>
            <person name="Lista F."/>
            <person name="Anselmo A."/>
        </authorList>
    </citation>
    <scope>NUCLEOTIDE SEQUENCE</scope>
    <source>
        <strain evidence="1">3S</strain>
    </source>
</reference>
<comment type="caution">
    <text evidence="1">The sequence shown here is derived from an EMBL/GenBank/DDBJ whole genome shotgun (WGS) entry which is preliminary data.</text>
</comment>
<evidence type="ECO:0000313" key="1">
    <source>
        <dbReference type="EMBL" id="TCX82200.1"/>
    </source>
</evidence>
<protein>
    <submittedName>
        <fullName evidence="1">Integrase</fullName>
    </submittedName>
</protein>
<gene>
    <name evidence="1" type="ORF">ETF13_24510</name>
</gene>
<dbReference type="EMBL" id="SDCT01000052">
    <property type="protein sequence ID" value="TCX82200.1"/>
    <property type="molecule type" value="Genomic_DNA"/>
</dbReference>
<name>A0A483M4W9_KLEPN</name>
<organism evidence="1">
    <name type="scientific">Klebsiella pneumoniae</name>
    <dbReference type="NCBI Taxonomy" id="573"/>
    <lineage>
        <taxon>Bacteria</taxon>
        <taxon>Pseudomonadati</taxon>
        <taxon>Pseudomonadota</taxon>
        <taxon>Gammaproteobacteria</taxon>
        <taxon>Enterobacterales</taxon>
        <taxon>Enterobacteriaceae</taxon>
        <taxon>Klebsiella/Raoultella group</taxon>
        <taxon>Klebsiella</taxon>
        <taxon>Klebsiella pneumoniae complex</taxon>
    </lineage>
</organism>
<dbReference type="AlphaFoldDB" id="A0A483M4W9"/>
<accession>A0A483M4W9</accession>
<proteinExistence type="predicted"/>